<accession>A0A8J2JVV2</accession>
<sequence length="16" mass="1584">SAKGDNGIMCAGADHH</sequence>
<dbReference type="AlphaFoldDB" id="A0A8J2JVV2"/>
<gene>
    <name evidence="1" type="ORF">AFUS01_LOCUS12078</name>
</gene>
<reference evidence="1" key="1">
    <citation type="submission" date="2021-06" db="EMBL/GenBank/DDBJ databases">
        <authorList>
            <person name="Hodson N. C."/>
            <person name="Mongue J. A."/>
            <person name="Jaron S. K."/>
        </authorList>
    </citation>
    <scope>NUCLEOTIDE SEQUENCE</scope>
</reference>
<proteinExistence type="predicted"/>
<keyword evidence="2" id="KW-1185">Reference proteome</keyword>
<protein>
    <submittedName>
        <fullName evidence="1">Uncharacterized protein</fullName>
    </submittedName>
</protein>
<organism evidence="1 2">
    <name type="scientific">Allacma fusca</name>
    <dbReference type="NCBI Taxonomy" id="39272"/>
    <lineage>
        <taxon>Eukaryota</taxon>
        <taxon>Metazoa</taxon>
        <taxon>Ecdysozoa</taxon>
        <taxon>Arthropoda</taxon>
        <taxon>Hexapoda</taxon>
        <taxon>Collembola</taxon>
        <taxon>Symphypleona</taxon>
        <taxon>Sminthuridae</taxon>
        <taxon>Allacma</taxon>
    </lineage>
</organism>
<feature type="non-terminal residue" evidence="1">
    <location>
        <position position="1"/>
    </location>
</feature>
<dbReference type="EMBL" id="CAJVCH010094165">
    <property type="protein sequence ID" value="CAG7722970.1"/>
    <property type="molecule type" value="Genomic_DNA"/>
</dbReference>
<dbReference type="Proteomes" id="UP000708208">
    <property type="component" value="Unassembled WGS sequence"/>
</dbReference>
<evidence type="ECO:0000313" key="1">
    <source>
        <dbReference type="EMBL" id="CAG7722970.1"/>
    </source>
</evidence>
<name>A0A8J2JVV2_9HEXA</name>
<comment type="caution">
    <text evidence="1">The sequence shown here is derived from an EMBL/GenBank/DDBJ whole genome shotgun (WGS) entry which is preliminary data.</text>
</comment>
<evidence type="ECO:0000313" key="2">
    <source>
        <dbReference type="Proteomes" id="UP000708208"/>
    </source>
</evidence>